<dbReference type="Proteomes" id="UP001175211">
    <property type="component" value="Unassembled WGS sequence"/>
</dbReference>
<evidence type="ECO:0000256" key="1">
    <source>
        <dbReference type="SAM" id="MobiDB-lite"/>
    </source>
</evidence>
<proteinExistence type="predicted"/>
<reference evidence="2" key="1">
    <citation type="submission" date="2023-06" db="EMBL/GenBank/DDBJ databases">
        <authorList>
            <consortium name="Lawrence Berkeley National Laboratory"/>
            <person name="Ahrendt S."/>
            <person name="Sahu N."/>
            <person name="Indic B."/>
            <person name="Wong-Bajracharya J."/>
            <person name="Merenyi Z."/>
            <person name="Ke H.-M."/>
            <person name="Monk M."/>
            <person name="Kocsube S."/>
            <person name="Drula E."/>
            <person name="Lipzen A."/>
            <person name="Balint B."/>
            <person name="Henrissat B."/>
            <person name="Andreopoulos B."/>
            <person name="Martin F.M."/>
            <person name="Harder C.B."/>
            <person name="Rigling D."/>
            <person name="Ford K.L."/>
            <person name="Foster G.D."/>
            <person name="Pangilinan J."/>
            <person name="Papanicolaou A."/>
            <person name="Barry K."/>
            <person name="LaButti K."/>
            <person name="Viragh M."/>
            <person name="Koriabine M."/>
            <person name="Yan M."/>
            <person name="Riley R."/>
            <person name="Champramary S."/>
            <person name="Plett K.L."/>
            <person name="Tsai I.J."/>
            <person name="Slot J."/>
            <person name="Sipos G."/>
            <person name="Plett J."/>
            <person name="Nagy L.G."/>
            <person name="Grigoriev I.V."/>
        </authorList>
    </citation>
    <scope>NUCLEOTIDE SEQUENCE</scope>
    <source>
        <strain evidence="2">CCBAS 213</strain>
    </source>
</reference>
<feature type="region of interest" description="Disordered" evidence="1">
    <location>
        <begin position="219"/>
        <end position="263"/>
    </location>
</feature>
<name>A0AA39NDU2_ARMTA</name>
<gene>
    <name evidence="2" type="ORF">EV420DRAFT_1520071</name>
</gene>
<dbReference type="RefSeq" id="XP_060335100.1">
    <property type="nucleotide sequence ID" value="XM_060472139.1"/>
</dbReference>
<evidence type="ECO:0000313" key="2">
    <source>
        <dbReference type="EMBL" id="KAK0463790.1"/>
    </source>
</evidence>
<comment type="caution">
    <text evidence="2">The sequence shown here is derived from an EMBL/GenBank/DDBJ whole genome shotgun (WGS) entry which is preliminary data.</text>
</comment>
<accession>A0AA39NDU2</accession>
<dbReference type="AlphaFoldDB" id="A0AA39NDU2"/>
<evidence type="ECO:0000313" key="3">
    <source>
        <dbReference type="Proteomes" id="UP001175211"/>
    </source>
</evidence>
<sequence>MPERLPLELLKATASSPYLLASQPLIQSTSFARELDGLEHAWGLQRGDINAYFETDDNTLRLNYSLLDSFKESHWLLAPTGETLDRIVDCYNRNLKRNAPSRIPFYEVCPLANEYEYTIIPLCLSGPIFGKSSSGEIVSFADPFNDLVVTSRANPFFVAALASRYSGYEIEAPVYLTIVLKLLRLFRGAYALVPLKFYEGSRPGDFGRELPESYRDLPQFASGKSDSRVPALTTSSASSSSDCIRPLKRSKEDLSEEEDEDQYQERHFYKRIQVDAGHKTIRICV</sequence>
<dbReference type="GeneID" id="85355687"/>
<organism evidence="2 3">
    <name type="scientific">Armillaria tabescens</name>
    <name type="common">Ringless honey mushroom</name>
    <name type="synonym">Agaricus tabescens</name>
    <dbReference type="NCBI Taxonomy" id="1929756"/>
    <lineage>
        <taxon>Eukaryota</taxon>
        <taxon>Fungi</taxon>
        <taxon>Dikarya</taxon>
        <taxon>Basidiomycota</taxon>
        <taxon>Agaricomycotina</taxon>
        <taxon>Agaricomycetes</taxon>
        <taxon>Agaricomycetidae</taxon>
        <taxon>Agaricales</taxon>
        <taxon>Marasmiineae</taxon>
        <taxon>Physalacriaceae</taxon>
        <taxon>Desarmillaria</taxon>
    </lineage>
</organism>
<protein>
    <submittedName>
        <fullName evidence="2">Uncharacterized protein</fullName>
    </submittedName>
</protein>
<dbReference type="EMBL" id="JAUEPS010000007">
    <property type="protein sequence ID" value="KAK0463790.1"/>
    <property type="molecule type" value="Genomic_DNA"/>
</dbReference>
<keyword evidence="3" id="KW-1185">Reference proteome</keyword>